<dbReference type="RefSeq" id="WP_120470590.1">
    <property type="nucleotide sequence ID" value="NZ_RAYQ01000014.1"/>
</dbReference>
<gene>
    <name evidence="1" type="ORF">D7V94_13380</name>
</gene>
<organism evidence="1 2">
    <name type="scientific">Parablautia intestinalis</name>
    <dbReference type="NCBI Taxonomy" id="2320100"/>
    <lineage>
        <taxon>Bacteria</taxon>
        <taxon>Bacillati</taxon>
        <taxon>Bacillota</taxon>
        <taxon>Clostridia</taxon>
        <taxon>Lachnospirales</taxon>
        <taxon>Lachnospiraceae</taxon>
        <taxon>Parablautia</taxon>
    </lineage>
</organism>
<keyword evidence="2" id="KW-1185">Reference proteome</keyword>
<dbReference type="OrthoDB" id="1846582at2"/>
<dbReference type="AlphaFoldDB" id="A0A3A9AS62"/>
<evidence type="ECO:0000313" key="1">
    <source>
        <dbReference type="EMBL" id="RKI90421.1"/>
    </source>
</evidence>
<dbReference type="Proteomes" id="UP000280696">
    <property type="component" value="Unassembled WGS sequence"/>
</dbReference>
<protein>
    <submittedName>
        <fullName evidence="1">Uncharacterized protein</fullName>
    </submittedName>
</protein>
<sequence>MINLKYAGEKNTYEVEFEKLNRHVVQITGEFPVKTKGFTLFREGKEDDAWDYTGFKTLYLRTEGGAQFSDDGSVYTAPVPTVAFTCGQGGTIDGDIMQTVSNFEDLVIPSPVSDENYVFAGWDPEIPDAGVVNGDTAFEAKFTYVEPLEEVKARKISEMEAAQQAVMQGGINVALTDGSMEHFALAEYEQKRLMALQASVAAGDEKIPWHTSDLDDPCRYFTNADMQLIIKNAMEYGTYHETYYRDLRRYINSLEDKASVEAVTYGMVIPSEFRSEVLADMYAAQEAQQEV</sequence>
<accession>A0A3A9AS62</accession>
<comment type="caution">
    <text evidence="1">The sequence shown here is derived from an EMBL/GenBank/DDBJ whole genome shotgun (WGS) entry which is preliminary data.</text>
</comment>
<name>A0A3A9AS62_9FIRM</name>
<proteinExistence type="predicted"/>
<evidence type="ECO:0000313" key="2">
    <source>
        <dbReference type="Proteomes" id="UP000280696"/>
    </source>
</evidence>
<reference evidence="1 2" key="1">
    <citation type="submission" date="2018-09" db="EMBL/GenBank/DDBJ databases">
        <title>Murine metabolic-syndrome-specific gut microbial biobank.</title>
        <authorList>
            <person name="Liu C."/>
        </authorList>
    </citation>
    <scope>NUCLEOTIDE SEQUENCE [LARGE SCALE GENOMIC DNA]</scope>
    <source>
        <strain evidence="1 2">0.1xD8-82</strain>
    </source>
</reference>
<dbReference type="EMBL" id="RAYQ01000014">
    <property type="protein sequence ID" value="RKI90421.1"/>
    <property type="molecule type" value="Genomic_DNA"/>
</dbReference>